<accession>L2GXW9</accession>
<dbReference type="VEuPathDB" id="MicrosporidiaDB:VCUG_00078"/>
<dbReference type="EMBL" id="GL877404">
    <property type="protein sequence ID" value="ELA48469.1"/>
    <property type="molecule type" value="Genomic_DNA"/>
</dbReference>
<evidence type="ECO:0000313" key="1">
    <source>
        <dbReference type="EMBL" id="ELA48469.1"/>
    </source>
</evidence>
<protein>
    <submittedName>
        <fullName evidence="1">Uncharacterized protein</fullName>
    </submittedName>
</protein>
<proteinExistence type="predicted"/>
<reference evidence="2" key="1">
    <citation type="submission" date="2011-03" db="EMBL/GenBank/DDBJ databases">
        <title>The genome sequence of Vavraia culicis strain floridensis.</title>
        <authorList>
            <consortium name="The Broad Institute Genome Sequencing Platform"/>
            <person name="Cuomo C."/>
            <person name="Becnel J."/>
            <person name="Sanscrainte N."/>
            <person name="Young S.K."/>
            <person name="Zeng Q."/>
            <person name="Gargeya S."/>
            <person name="Fitzgerald M."/>
            <person name="Haas B."/>
            <person name="Abouelleil A."/>
            <person name="Alvarado L."/>
            <person name="Arachchi H.M."/>
            <person name="Berlin A."/>
            <person name="Chapman S.B."/>
            <person name="Gearin G."/>
            <person name="Goldberg J."/>
            <person name="Griggs A."/>
            <person name="Gujja S."/>
            <person name="Hansen M."/>
            <person name="Heiman D."/>
            <person name="Howarth C."/>
            <person name="Larimer J."/>
            <person name="Lui A."/>
            <person name="MacDonald P.J.P."/>
            <person name="McCowen C."/>
            <person name="Montmayeur A."/>
            <person name="Murphy C."/>
            <person name="Neiman D."/>
            <person name="Pearson M."/>
            <person name="Priest M."/>
            <person name="Roberts A."/>
            <person name="Saif S."/>
            <person name="Shea T."/>
            <person name="Sisk P."/>
            <person name="Stolte C."/>
            <person name="Sykes S."/>
            <person name="Wortman J."/>
            <person name="Nusbaum C."/>
            <person name="Birren B."/>
        </authorList>
    </citation>
    <scope>NUCLEOTIDE SEQUENCE [LARGE SCALE GENOMIC DNA]</scope>
    <source>
        <strain evidence="2">floridensis</strain>
    </source>
</reference>
<dbReference type="GeneID" id="19877969"/>
<evidence type="ECO:0000313" key="2">
    <source>
        <dbReference type="Proteomes" id="UP000011081"/>
    </source>
</evidence>
<dbReference type="RefSeq" id="XP_008073098.1">
    <property type="nucleotide sequence ID" value="XM_008074907.1"/>
</dbReference>
<dbReference type="Proteomes" id="UP000011081">
    <property type="component" value="Unassembled WGS sequence"/>
</dbReference>
<dbReference type="InParanoid" id="L2GXW9"/>
<dbReference type="AlphaFoldDB" id="L2GXW9"/>
<keyword evidence="2" id="KW-1185">Reference proteome</keyword>
<sequence>MYAMINMLCHFHFGQWITNHEMSLLSKLSPFLVLTLMRLEGVHGSIMSYLRGIFFHWTKSAHFTLLTARIMKMKYQNSPMIHNDLFFIIQNKYHCSIQNS</sequence>
<gene>
    <name evidence="1" type="ORF">VCUG_00078</name>
</gene>
<organism evidence="1 2">
    <name type="scientific">Vavraia culicis (isolate floridensis)</name>
    <name type="common">Microsporidian parasite</name>
    <dbReference type="NCBI Taxonomy" id="948595"/>
    <lineage>
        <taxon>Eukaryota</taxon>
        <taxon>Fungi</taxon>
        <taxon>Fungi incertae sedis</taxon>
        <taxon>Microsporidia</taxon>
        <taxon>Pleistophoridae</taxon>
        <taxon>Vavraia</taxon>
    </lineage>
</organism>
<dbReference type="HOGENOM" id="CLU_2308190_0_0_1"/>
<name>L2GXW9_VAVCU</name>